<feature type="compositionally biased region" description="Pro residues" evidence="1">
    <location>
        <begin position="1"/>
        <end position="12"/>
    </location>
</feature>
<evidence type="ECO:0000256" key="1">
    <source>
        <dbReference type="SAM" id="MobiDB-lite"/>
    </source>
</evidence>
<evidence type="ECO:0000313" key="3">
    <source>
        <dbReference type="Proteomes" id="UP001235094"/>
    </source>
</evidence>
<feature type="region of interest" description="Disordered" evidence="1">
    <location>
        <begin position="1"/>
        <end position="23"/>
    </location>
</feature>
<comment type="caution">
    <text evidence="2">The sequence shown here is derived from an EMBL/GenBank/DDBJ whole genome shotgun (WGS) entry which is preliminary data.</text>
</comment>
<keyword evidence="3" id="KW-1185">Reference proteome</keyword>
<name>A0ABU0LU56_9HYPH</name>
<sequence length="158" mass="17027">MGILPPPSPSPALPTSANPLERHNRAGDPVLAEIEARLRVLAEAKGDLARFDAEVRASQARRHAVYPALRNGACYPPGISSRGRGPPSTTCAITSTSTIWKTTAAIPVVSEGRRPAKVRGRAAPAVGRAMKGIARLLRYVINSHTYVPRLRRKHTKEV</sequence>
<protein>
    <recommendedName>
        <fullName evidence="4">Transposase</fullName>
    </recommendedName>
</protein>
<proteinExistence type="predicted"/>
<reference evidence="2 3" key="1">
    <citation type="submission" date="2023-07" db="EMBL/GenBank/DDBJ databases">
        <title>Genomic Encyclopedia of Type Strains, Phase IV (KMG-IV): sequencing the most valuable type-strain genomes for metagenomic binning, comparative biology and taxonomic classification.</title>
        <authorList>
            <person name="Goeker M."/>
        </authorList>
    </citation>
    <scope>NUCLEOTIDE SEQUENCE [LARGE SCALE GENOMIC DNA]</scope>
    <source>
        <strain evidence="2 3">DSM 15561</strain>
    </source>
</reference>
<evidence type="ECO:0008006" key="4">
    <source>
        <dbReference type="Google" id="ProtNLM"/>
    </source>
</evidence>
<dbReference type="Proteomes" id="UP001235094">
    <property type="component" value="Unassembled WGS sequence"/>
</dbReference>
<dbReference type="EMBL" id="JAUSVR010000010">
    <property type="protein sequence ID" value="MDQ0512143.1"/>
    <property type="molecule type" value="Genomic_DNA"/>
</dbReference>
<gene>
    <name evidence="2" type="ORF">QOZ99_003045</name>
</gene>
<organism evidence="2 3">
    <name type="scientific">Ancylobacter amanitiformis</name>
    <dbReference type="NCBI Taxonomy" id="217069"/>
    <lineage>
        <taxon>Bacteria</taxon>
        <taxon>Pseudomonadati</taxon>
        <taxon>Pseudomonadota</taxon>
        <taxon>Alphaproteobacteria</taxon>
        <taxon>Hyphomicrobiales</taxon>
        <taxon>Xanthobacteraceae</taxon>
        <taxon>Ancylobacter</taxon>
    </lineage>
</organism>
<evidence type="ECO:0000313" key="2">
    <source>
        <dbReference type="EMBL" id="MDQ0512143.1"/>
    </source>
</evidence>
<accession>A0ABU0LU56</accession>